<dbReference type="NCBIfam" id="NF009466">
    <property type="entry name" value="PRK12826.1-2"/>
    <property type="match status" value="1"/>
</dbReference>
<comment type="similarity">
    <text evidence="1">Belongs to the short-chain dehydrogenases/reductases (SDR) family.</text>
</comment>
<dbReference type="InterPro" id="IPR036291">
    <property type="entry name" value="NAD(P)-bd_dom_sf"/>
</dbReference>
<dbReference type="SMART" id="SM00822">
    <property type="entry name" value="PKS_KR"/>
    <property type="match status" value="1"/>
</dbReference>
<name>A0ABQ4TPY5_9HYPH</name>
<evidence type="ECO:0000259" key="4">
    <source>
        <dbReference type="SMART" id="SM00822"/>
    </source>
</evidence>
<keyword evidence="2" id="KW-0560">Oxidoreductase</keyword>
<dbReference type="Gene3D" id="3.40.50.720">
    <property type="entry name" value="NAD(P)-binding Rossmann-like Domain"/>
    <property type="match status" value="1"/>
</dbReference>
<protein>
    <submittedName>
        <fullName evidence="5">2,5-dichloro-2,5-cyclohexadiene-1,4-diol dehydrogenase</fullName>
    </submittedName>
</protein>
<dbReference type="NCBIfam" id="NF005559">
    <property type="entry name" value="PRK07231.1"/>
    <property type="match status" value="1"/>
</dbReference>
<dbReference type="EMBL" id="BPRA01000015">
    <property type="protein sequence ID" value="GJE56919.1"/>
    <property type="molecule type" value="Genomic_DNA"/>
</dbReference>
<dbReference type="RefSeq" id="WP_238232452.1">
    <property type="nucleotide sequence ID" value="NZ_BPRA01000015.1"/>
</dbReference>
<dbReference type="PRINTS" id="PR00081">
    <property type="entry name" value="GDHRDH"/>
</dbReference>
<sequence length="248" mass="25952">MHRFTGKVAFITGAASGIGRAAALAFAREGAQVAITDRTEAALDQLRAEIEAASGEVLAIRCDVSVPEDVEAAVAKTTERFGRIDCAFNNAGVENKAAPVHEITLDEWDRILDINLRGTFVCMKHEIAQMLRQGGGVLVNTSSGAGIRGVAGGASYAASKHALIGLTKSAALDYAKANIRVNAVLPGNIETPMMDRFTGGDIQKAIDLEPVGRLGKPEEIAEAVLWMCSDLGAFVTGAAISVDGGWSL</sequence>
<evidence type="ECO:0000313" key="6">
    <source>
        <dbReference type="Proteomes" id="UP001055101"/>
    </source>
</evidence>
<gene>
    <name evidence="5" type="primary">linC</name>
    <name evidence="5" type="ORF">EKPJFOCH_3429</name>
</gene>
<keyword evidence="6" id="KW-1185">Reference proteome</keyword>
<dbReference type="InterPro" id="IPR020904">
    <property type="entry name" value="Sc_DH/Rdtase_CS"/>
</dbReference>
<evidence type="ECO:0000256" key="1">
    <source>
        <dbReference type="ARBA" id="ARBA00006484"/>
    </source>
</evidence>
<reference evidence="5" key="2">
    <citation type="submission" date="2021-08" db="EMBL/GenBank/DDBJ databases">
        <authorList>
            <person name="Tani A."/>
            <person name="Ola A."/>
            <person name="Ogura Y."/>
            <person name="Katsura K."/>
            <person name="Hayashi T."/>
        </authorList>
    </citation>
    <scope>NUCLEOTIDE SEQUENCE</scope>
    <source>
        <strain evidence="5">DSM 23674</strain>
    </source>
</reference>
<accession>A0ABQ4TPY5</accession>
<comment type="caution">
    <text evidence="5">The sequence shown here is derived from an EMBL/GenBank/DDBJ whole genome shotgun (WGS) entry which is preliminary data.</text>
</comment>
<dbReference type="CDD" id="cd05233">
    <property type="entry name" value="SDR_c"/>
    <property type="match status" value="1"/>
</dbReference>
<evidence type="ECO:0000313" key="5">
    <source>
        <dbReference type="EMBL" id="GJE56919.1"/>
    </source>
</evidence>
<dbReference type="SUPFAM" id="SSF51735">
    <property type="entry name" value="NAD(P)-binding Rossmann-fold domains"/>
    <property type="match status" value="1"/>
</dbReference>
<dbReference type="InterPro" id="IPR002347">
    <property type="entry name" value="SDR_fam"/>
</dbReference>
<feature type="domain" description="Ketoreductase" evidence="4">
    <location>
        <begin position="7"/>
        <end position="189"/>
    </location>
</feature>
<dbReference type="Proteomes" id="UP001055101">
    <property type="component" value="Unassembled WGS sequence"/>
</dbReference>
<dbReference type="Pfam" id="PF13561">
    <property type="entry name" value="adh_short_C2"/>
    <property type="match status" value="1"/>
</dbReference>
<keyword evidence="3" id="KW-0175">Coiled coil</keyword>
<organism evidence="5 6">
    <name type="scientific">Methylobacterium thuringiense</name>
    <dbReference type="NCBI Taxonomy" id="1003091"/>
    <lineage>
        <taxon>Bacteria</taxon>
        <taxon>Pseudomonadati</taxon>
        <taxon>Pseudomonadota</taxon>
        <taxon>Alphaproteobacteria</taxon>
        <taxon>Hyphomicrobiales</taxon>
        <taxon>Methylobacteriaceae</taxon>
        <taxon>Methylobacterium</taxon>
    </lineage>
</organism>
<dbReference type="PROSITE" id="PS00061">
    <property type="entry name" value="ADH_SHORT"/>
    <property type="match status" value="1"/>
</dbReference>
<evidence type="ECO:0000256" key="2">
    <source>
        <dbReference type="ARBA" id="ARBA00023002"/>
    </source>
</evidence>
<dbReference type="PANTHER" id="PTHR24321:SF11">
    <property type="entry name" value="BLR0893 PROTEIN"/>
    <property type="match status" value="1"/>
</dbReference>
<reference evidence="5" key="1">
    <citation type="journal article" date="2021" name="Front. Microbiol.">
        <title>Comprehensive Comparative Genomics and Phenotyping of Methylobacterium Species.</title>
        <authorList>
            <person name="Alessa O."/>
            <person name="Ogura Y."/>
            <person name="Fujitani Y."/>
            <person name="Takami H."/>
            <person name="Hayashi T."/>
            <person name="Sahin N."/>
            <person name="Tani A."/>
        </authorList>
    </citation>
    <scope>NUCLEOTIDE SEQUENCE</scope>
    <source>
        <strain evidence="5">DSM 23674</strain>
    </source>
</reference>
<feature type="coiled-coil region" evidence="3">
    <location>
        <begin position="36"/>
        <end position="63"/>
    </location>
</feature>
<proteinExistence type="inferred from homology"/>
<dbReference type="InterPro" id="IPR057326">
    <property type="entry name" value="KR_dom"/>
</dbReference>
<dbReference type="PRINTS" id="PR00080">
    <property type="entry name" value="SDRFAMILY"/>
</dbReference>
<dbReference type="PANTHER" id="PTHR24321">
    <property type="entry name" value="DEHYDROGENASES, SHORT CHAIN"/>
    <property type="match status" value="1"/>
</dbReference>
<evidence type="ECO:0000256" key="3">
    <source>
        <dbReference type="SAM" id="Coils"/>
    </source>
</evidence>